<dbReference type="GO" id="GO:0003677">
    <property type="term" value="F:DNA binding"/>
    <property type="evidence" value="ECO:0007669"/>
    <property type="project" value="UniProtKB-KW"/>
</dbReference>
<evidence type="ECO:0000313" key="3">
    <source>
        <dbReference type="EMBL" id="HIU47829.1"/>
    </source>
</evidence>
<dbReference type="SUPFAM" id="SSF51215">
    <property type="entry name" value="Regulatory protein AraC"/>
    <property type="match status" value="1"/>
</dbReference>
<reference evidence="3" key="1">
    <citation type="submission" date="2020-10" db="EMBL/GenBank/DDBJ databases">
        <authorList>
            <person name="Gilroy R."/>
        </authorList>
    </citation>
    <scope>NUCLEOTIDE SEQUENCE</scope>
    <source>
        <strain evidence="3">ChiSjej4B22-9803</strain>
    </source>
</reference>
<dbReference type="InterPro" id="IPR037923">
    <property type="entry name" value="HTH-like"/>
</dbReference>
<evidence type="ECO:0000259" key="2">
    <source>
        <dbReference type="Pfam" id="PF02311"/>
    </source>
</evidence>
<dbReference type="GO" id="GO:0006355">
    <property type="term" value="P:regulation of DNA-templated transcription"/>
    <property type="evidence" value="ECO:0007669"/>
    <property type="project" value="InterPro"/>
</dbReference>
<organism evidence="3 4">
    <name type="scientific">Candidatus Avimonoglobus intestinipullorum</name>
    <dbReference type="NCBI Taxonomy" id="2840699"/>
    <lineage>
        <taxon>Bacteria</taxon>
        <taxon>Bacillati</taxon>
        <taxon>Bacillota</taxon>
        <taxon>Clostridia</taxon>
        <taxon>Eubacteriales</taxon>
        <taxon>Candidatus Avimonoglobus</taxon>
    </lineage>
</organism>
<proteinExistence type="predicted"/>
<dbReference type="Proteomes" id="UP000824111">
    <property type="component" value="Unassembled WGS sequence"/>
</dbReference>
<dbReference type="AlphaFoldDB" id="A0A9D1LTR1"/>
<name>A0A9D1LTR1_9FIRM</name>
<accession>A0A9D1LTR1</accession>
<dbReference type="InterPro" id="IPR003313">
    <property type="entry name" value="AraC-bd"/>
</dbReference>
<comment type="caution">
    <text evidence="3">The sequence shown here is derived from an EMBL/GenBank/DDBJ whole genome shotgun (WGS) entry which is preliminary data.</text>
</comment>
<evidence type="ECO:0000256" key="1">
    <source>
        <dbReference type="ARBA" id="ARBA00023125"/>
    </source>
</evidence>
<dbReference type="EMBL" id="DVND01000012">
    <property type="protein sequence ID" value="HIU47829.1"/>
    <property type="molecule type" value="Genomic_DNA"/>
</dbReference>
<dbReference type="Pfam" id="PF02311">
    <property type="entry name" value="AraC_binding"/>
    <property type="match status" value="1"/>
</dbReference>
<keyword evidence="1" id="KW-0238">DNA-binding</keyword>
<protein>
    <submittedName>
        <fullName evidence="3">AraC family ligand binding domain-containing protein</fullName>
    </submittedName>
</protein>
<evidence type="ECO:0000313" key="4">
    <source>
        <dbReference type="Proteomes" id="UP000824111"/>
    </source>
</evidence>
<feature type="domain" description="AraC-type arabinose-binding/dimerisation" evidence="2">
    <location>
        <begin position="42"/>
        <end position="138"/>
    </location>
</feature>
<sequence length="160" mass="18399">MQDCGNLNVKQFVNTAYTSSEFAHNLPFFVDGFSHFDANASYFTEREGMESYLLMYTVGGMGRLVYEGGEFLLEPGHAALIDCRNYQYYGTAGTHWEFFWIHFDGAPAAVYYDTAFRQRFFVPYLAGHLKPLFERLLALPVDYTMTYELRLCGLVVQLLT</sequence>
<gene>
    <name evidence="3" type="ORF">IAB04_00535</name>
</gene>
<dbReference type="Gene3D" id="2.60.120.280">
    <property type="entry name" value="Regulatory protein AraC"/>
    <property type="match status" value="1"/>
</dbReference>
<reference evidence="3" key="2">
    <citation type="journal article" date="2021" name="PeerJ">
        <title>Extensive microbial diversity within the chicken gut microbiome revealed by metagenomics and culture.</title>
        <authorList>
            <person name="Gilroy R."/>
            <person name="Ravi A."/>
            <person name="Getino M."/>
            <person name="Pursley I."/>
            <person name="Horton D.L."/>
            <person name="Alikhan N.F."/>
            <person name="Baker D."/>
            <person name="Gharbi K."/>
            <person name="Hall N."/>
            <person name="Watson M."/>
            <person name="Adriaenssens E.M."/>
            <person name="Foster-Nyarko E."/>
            <person name="Jarju S."/>
            <person name="Secka A."/>
            <person name="Antonio M."/>
            <person name="Oren A."/>
            <person name="Chaudhuri R.R."/>
            <person name="La Ragione R."/>
            <person name="Hildebrand F."/>
            <person name="Pallen M.J."/>
        </authorList>
    </citation>
    <scope>NUCLEOTIDE SEQUENCE</scope>
    <source>
        <strain evidence="3">ChiSjej4B22-9803</strain>
    </source>
</reference>